<feature type="compositionally biased region" description="Basic and acidic residues" evidence="2">
    <location>
        <begin position="339"/>
        <end position="353"/>
    </location>
</feature>
<dbReference type="AlphaFoldDB" id="A0A0P8A0R8"/>
<feature type="transmembrane region" description="Helical" evidence="3">
    <location>
        <begin position="1032"/>
        <end position="1054"/>
    </location>
</feature>
<comment type="caution">
    <text evidence="4">The sequence shown here is derived from an EMBL/GenBank/DDBJ whole genome shotgun (WGS) entry which is preliminary data.</text>
</comment>
<dbReference type="EMBL" id="LJZR01000006">
    <property type="protein sequence ID" value="KPQ36515.1"/>
    <property type="molecule type" value="Genomic_DNA"/>
</dbReference>
<proteinExistence type="predicted"/>
<keyword evidence="3" id="KW-0472">Membrane</keyword>
<protein>
    <submittedName>
        <fullName evidence="4">Chorismate mutase type II</fullName>
    </submittedName>
</protein>
<organism evidence="4 5">
    <name type="scientific">Phormidesmis priestleyi Ana</name>
    <dbReference type="NCBI Taxonomy" id="1666911"/>
    <lineage>
        <taxon>Bacteria</taxon>
        <taxon>Bacillati</taxon>
        <taxon>Cyanobacteriota</taxon>
        <taxon>Cyanophyceae</taxon>
        <taxon>Leptolyngbyales</taxon>
        <taxon>Leptolyngbyaceae</taxon>
        <taxon>Phormidesmis</taxon>
    </lineage>
</organism>
<evidence type="ECO:0000256" key="2">
    <source>
        <dbReference type="SAM" id="MobiDB-lite"/>
    </source>
</evidence>
<evidence type="ECO:0000256" key="1">
    <source>
        <dbReference type="SAM" id="Coils"/>
    </source>
</evidence>
<keyword evidence="3" id="KW-1133">Transmembrane helix</keyword>
<feature type="region of interest" description="Disordered" evidence="2">
    <location>
        <begin position="339"/>
        <end position="362"/>
    </location>
</feature>
<keyword evidence="3" id="KW-0812">Transmembrane</keyword>
<evidence type="ECO:0000313" key="4">
    <source>
        <dbReference type="EMBL" id="KPQ36515.1"/>
    </source>
</evidence>
<accession>A0A0P8A0R8</accession>
<evidence type="ECO:0000256" key="3">
    <source>
        <dbReference type="SAM" id="Phobius"/>
    </source>
</evidence>
<feature type="coiled-coil region" evidence="1">
    <location>
        <begin position="232"/>
        <end position="259"/>
    </location>
</feature>
<dbReference type="PATRIC" id="fig|1666911.3.peg.5240"/>
<gene>
    <name evidence="4" type="ORF">HLUCCA11_06525</name>
</gene>
<sequence>MGLYDGLLLAIHINLPNPLATLPTSLLAQADTIIIEGPEPVQGGQFFITMLSGVILAFGFQLLLTNLSAAAGVSYVAHSGSSSGSSSDSSSSGSSSSGSPIQKISLAFGLWTLITVSLALFFACWLAVRLTIYTDPWAGVITGLVIWAAYFMLLVWFSSTAVGSLIGSVVRSATSGFQTIFGTATAALGAKSAGDQVVHTAEATAAAIRREFTQGINSTGIKDTLQDYLYSLRSHEVDVESVEKEFERLINRSEIANADRDSLPQVNEEMFAKLLSDRTNLSKEETNRLAKRLYRVWKNNTGSSETLGNIMALVGSATGGQLASKGLSDQLSALVKEIRQQRSSTHGDGRDQSDSQSKGQGPMERVAAQGLNTLIGMVLAKVDLPDMDANRIISQIKSVQSELTGQASDAAPDQMKSAMPTDDNIIKHDAEDYLRHAYIGELKSAELEDVFRNVLYDNEADKTQMREQLSGFGRKLFVQTLASRGMLTQDEISSISNRLEIVRQAVLKDVIAAEAIEAEKRVRQQLEAFFKYSPASELTSEMGDRAFRAIMEDEPLQAAQLREYLGALDSNYIRQFLTGRNDVAAHEVSEHYAKLLQRIIADAEGVEQSAKVRLQQQQKSLEGYLSSTGKPELSPEGIKRDLQTLLDEPNEGIRRVRGRLSQFDRSTLVSILAQRSEFSEQEINQVMDAVDENWHAAMHVPQNVTAQTQAKYEQATQAIADYLRSTGKPELSPTGIQRDLQKLIDNPRVGAMALRYRLSKMDRDTLVQLLAQRDDLTAEDVNRTIDYLLSSIQKVVRSPRRLARRATSGAKSQTKSFQSALEDYLSNTHKEALNPEGIKRDLQLLLYDPQLGASKLADRLGQMDESTMIALLSQRSDMTEAEAAETVGRITEVRHQFTSQIRSVQHSIESVIENIFGSIRDYLNSLDRPELNYYGIKRDLQKLFDDPNAGFSALSDRLSQFDRNTIVALLSSHESISERDVNRVIDQIEEARDTVLNKAQSIERQIEDRLHAIRTQTQQQIEDTKKAAEASAWWLFATALISAIVAALGGLVAVV</sequence>
<name>A0A0P8A0R8_9CYAN</name>
<reference evidence="4 5" key="1">
    <citation type="submission" date="2015-09" db="EMBL/GenBank/DDBJ databases">
        <title>Identification and resolution of microdiversity through metagenomic sequencing of parallel consortia.</title>
        <authorList>
            <person name="Nelson W.C."/>
            <person name="Romine M.F."/>
            <person name="Lindemann S.R."/>
        </authorList>
    </citation>
    <scope>NUCLEOTIDE SEQUENCE [LARGE SCALE GENOMIC DNA]</scope>
    <source>
        <strain evidence="4">Ana</strain>
    </source>
</reference>
<dbReference type="Proteomes" id="UP000050465">
    <property type="component" value="Unassembled WGS sequence"/>
</dbReference>
<dbReference type="STRING" id="1666911.HLUCCA11_06525"/>
<keyword evidence="1" id="KW-0175">Coiled coil</keyword>
<feature type="transmembrane region" description="Helical" evidence="3">
    <location>
        <begin position="104"/>
        <end position="128"/>
    </location>
</feature>
<feature type="transmembrane region" description="Helical" evidence="3">
    <location>
        <begin position="137"/>
        <end position="157"/>
    </location>
</feature>
<evidence type="ECO:0000313" key="5">
    <source>
        <dbReference type="Proteomes" id="UP000050465"/>
    </source>
</evidence>